<evidence type="ECO:0008006" key="4">
    <source>
        <dbReference type="Google" id="ProtNLM"/>
    </source>
</evidence>
<dbReference type="SUPFAM" id="SSF56973">
    <property type="entry name" value="Aerolisin/ETX pore-forming domain"/>
    <property type="match status" value="1"/>
</dbReference>
<dbReference type="Proteomes" id="UP000244855">
    <property type="component" value="Unassembled WGS sequence"/>
</dbReference>
<proteinExistence type="predicted"/>
<dbReference type="Gene3D" id="2.170.15.10">
    <property type="entry name" value="Proaerolysin, chain A, domain 3"/>
    <property type="match status" value="1"/>
</dbReference>
<protein>
    <recommendedName>
        <fullName evidence="4">Jacalin-type lectin domain-containing protein</fullName>
    </recommendedName>
</protein>
<evidence type="ECO:0000256" key="1">
    <source>
        <dbReference type="SAM" id="SignalP"/>
    </source>
</evidence>
<keyword evidence="1" id="KW-0732">Signal</keyword>
<reference evidence="2 3" key="1">
    <citation type="journal article" date="2018" name="Sci. Rep.">
        <title>Comparative genomics provides insights into the lifestyle and reveals functional heterogeneity of dark septate endophytic fungi.</title>
        <authorList>
            <person name="Knapp D.G."/>
            <person name="Nemeth J.B."/>
            <person name="Barry K."/>
            <person name="Hainaut M."/>
            <person name="Henrissat B."/>
            <person name="Johnson J."/>
            <person name="Kuo A."/>
            <person name="Lim J.H.P."/>
            <person name="Lipzen A."/>
            <person name="Nolan M."/>
            <person name="Ohm R.A."/>
            <person name="Tamas L."/>
            <person name="Grigoriev I.V."/>
            <person name="Spatafora J.W."/>
            <person name="Nagy L.G."/>
            <person name="Kovacs G.M."/>
        </authorList>
    </citation>
    <scope>NUCLEOTIDE SEQUENCE [LARGE SCALE GENOMIC DNA]</scope>
    <source>
        <strain evidence="2 3">DSE2036</strain>
    </source>
</reference>
<dbReference type="CDD" id="cd20231">
    <property type="entry name" value="PFM_jacalin-like"/>
    <property type="match status" value="1"/>
</dbReference>
<gene>
    <name evidence="2" type="ORF">DM02DRAFT_660564</name>
</gene>
<feature type="chain" id="PRO_5015868452" description="Jacalin-type lectin domain-containing protein" evidence="1">
    <location>
        <begin position="24"/>
        <end position="400"/>
    </location>
</feature>
<dbReference type="OrthoDB" id="3758675at2759"/>
<dbReference type="SUPFAM" id="SSF51101">
    <property type="entry name" value="Mannose-binding lectins"/>
    <property type="match status" value="1"/>
</dbReference>
<dbReference type="AlphaFoldDB" id="A0A2V1DA93"/>
<accession>A0A2V1DA93</accession>
<dbReference type="InterPro" id="IPR004991">
    <property type="entry name" value="Aerolysin-like"/>
</dbReference>
<evidence type="ECO:0000313" key="2">
    <source>
        <dbReference type="EMBL" id="PVH94965.1"/>
    </source>
</evidence>
<feature type="signal peptide" evidence="1">
    <location>
        <begin position="1"/>
        <end position="23"/>
    </location>
</feature>
<dbReference type="Pfam" id="PF03318">
    <property type="entry name" value="ETX_MTX2"/>
    <property type="match status" value="1"/>
</dbReference>
<keyword evidence="3" id="KW-1185">Reference proteome</keyword>
<name>A0A2V1DA93_9PLEO</name>
<sequence length="400" mass="42978">MLFSIKSAALAATLLSTFGLSSARADTRLCERKPGDPVELTKEVGRPSPEEAFCDTKWNQGLTVTGVEVWATGAHVKAFQLTYSDNTKGPMHGNNLDTEGNGGNWYGAGKINFGGADQVTKLNLAKNYWGDGDRLGAVWMEVAGKKLEVKSDVGSYGGEPQPLSSGILIGAYGSAGADINSLGFMFLKGTIKKAEIITMEFPETLEDLNKQQKGIQTIGLDTADYMNSNPINGSSKVIIFQGTMSQSEGTSITVTDTHTFGVEMSISVSAEVKIPLFGAAKTELGFKTSYQYSKATGYGNQKTKTRTITYGEPKTSIPPQRGLKCRASVQAGEYSTEYKATVKLTLDDGSTFNVQKPGNFESVGFAKIWANCESVPIEEVKGSAREAGLVQRRRATRFNA</sequence>
<dbReference type="EMBL" id="KZ805513">
    <property type="protein sequence ID" value="PVH94965.1"/>
    <property type="molecule type" value="Genomic_DNA"/>
</dbReference>
<organism evidence="2 3">
    <name type="scientific">Periconia macrospinosa</name>
    <dbReference type="NCBI Taxonomy" id="97972"/>
    <lineage>
        <taxon>Eukaryota</taxon>
        <taxon>Fungi</taxon>
        <taxon>Dikarya</taxon>
        <taxon>Ascomycota</taxon>
        <taxon>Pezizomycotina</taxon>
        <taxon>Dothideomycetes</taxon>
        <taxon>Pleosporomycetidae</taxon>
        <taxon>Pleosporales</taxon>
        <taxon>Massarineae</taxon>
        <taxon>Periconiaceae</taxon>
        <taxon>Periconia</taxon>
    </lineage>
</organism>
<evidence type="ECO:0000313" key="3">
    <source>
        <dbReference type="Proteomes" id="UP000244855"/>
    </source>
</evidence>
<dbReference type="InterPro" id="IPR036404">
    <property type="entry name" value="Jacalin-like_lectin_dom_sf"/>
</dbReference>